<evidence type="ECO:0000313" key="7">
    <source>
        <dbReference type="Proteomes" id="UP000827892"/>
    </source>
</evidence>
<evidence type="ECO:0000313" key="6">
    <source>
        <dbReference type="EMBL" id="ULT79752.1"/>
    </source>
</evidence>
<dbReference type="PROSITE" id="PS50145">
    <property type="entry name" value="ZF_TRAF"/>
    <property type="match status" value="1"/>
</dbReference>
<dbReference type="SUPFAM" id="SSF49599">
    <property type="entry name" value="TRAF domain-like"/>
    <property type="match status" value="1"/>
</dbReference>
<keyword evidence="1 4" id="KW-0479">Metal-binding</keyword>
<evidence type="ECO:0000256" key="4">
    <source>
        <dbReference type="PROSITE-ProRule" id="PRU00207"/>
    </source>
</evidence>
<gene>
    <name evidence="6" type="ORF">L3Y34_010369</name>
</gene>
<dbReference type="GO" id="GO:0061630">
    <property type="term" value="F:ubiquitin protein ligase activity"/>
    <property type="evidence" value="ECO:0007669"/>
    <property type="project" value="InterPro"/>
</dbReference>
<dbReference type="InterPro" id="IPR001293">
    <property type="entry name" value="Znf_TRAF"/>
</dbReference>
<evidence type="ECO:0000256" key="3">
    <source>
        <dbReference type="ARBA" id="ARBA00022833"/>
    </source>
</evidence>
<evidence type="ECO:0000259" key="5">
    <source>
        <dbReference type="PROSITE" id="PS50145"/>
    </source>
</evidence>
<dbReference type="Proteomes" id="UP000827892">
    <property type="component" value="Chromosome X"/>
</dbReference>
<feature type="domain" description="TRAF-type" evidence="5">
    <location>
        <begin position="41"/>
        <end position="89"/>
    </location>
</feature>
<keyword evidence="3 4" id="KW-0862">Zinc</keyword>
<dbReference type="PANTHER" id="PTHR15933">
    <property type="entry name" value="PROTEIN CBG16327"/>
    <property type="match status" value="1"/>
</dbReference>
<proteinExistence type="predicted"/>
<sequence length="488" mass="55925">MSPHDQHCVNCITSNCKFAECVIRKCNHCHIATHLCKLEEHIAEVCRRAPFKCPNAVYGCPSVLSREKVALHLRNCPANTVVCSRDRCRKLNTKESKLQLKHMGRKKEFLKIDEADDLDIQLAAFDQNLITDSYNSSRTKRVKQRDPVHPAHPLIPLRFMPFDATTTLLNSDDSSEDEMREKREKLKKSRMVFANCYMCQIDPSVQHLHTLGNGADIEKLKKRRITPQVLDKFHEKMNLKVSIAVENAPESTLKSENIREIKKGGTLYTLKCLKTVKRSEYGAHCLSQHTQTIDQMNEIVLRCPNWTNGCEFNSSRVQPKTGKLRYQMSSSTFSHLPGVESQVEILPDKITFENLPLWVYETLSSYLPSSSLYNLSLTSRILRDMVFIGCRSSCYVEPVWKSEKPGSWIQKGFIWKISSTEQPPLLEWRVPFELSMHISNCPFFDPVTYEKPAVPVFPNSLESAIWNEFADKLSERVVRAELAAMVAD</sequence>
<dbReference type="Pfam" id="PF15965">
    <property type="entry name" value="zf-TRAF_2"/>
    <property type="match status" value="1"/>
</dbReference>
<keyword evidence="2 4" id="KW-0863">Zinc-finger</keyword>
<dbReference type="AlphaFoldDB" id="A0AAE8ZP29"/>
<dbReference type="OMA" id="VHIKWER"/>
<organism evidence="6 7">
    <name type="scientific">Caenorhabditis briggsae</name>
    <dbReference type="NCBI Taxonomy" id="6238"/>
    <lineage>
        <taxon>Eukaryota</taxon>
        <taxon>Metazoa</taxon>
        <taxon>Ecdysozoa</taxon>
        <taxon>Nematoda</taxon>
        <taxon>Chromadorea</taxon>
        <taxon>Rhabditida</taxon>
        <taxon>Rhabditina</taxon>
        <taxon>Rhabditomorpha</taxon>
        <taxon>Rhabditoidea</taxon>
        <taxon>Rhabditidae</taxon>
        <taxon>Peloderinae</taxon>
        <taxon>Caenorhabditis</taxon>
    </lineage>
</organism>
<reference evidence="6 7" key="1">
    <citation type="submission" date="2022-05" db="EMBL/GenBank/DDBJ databases">
        <title>Chromosome-level reference genomes for two strains of Caenorhabditis briggsae: an improved platform for comparative genomics.</title>
        <authorList>
            <person name="Stevens L."/>
            <person name="Andersen E.C."/>
        </authorList>
    </citation>
    <scope>NUCLEOTIDE SEQUENCE [LARGE SCALE GENOMIC DNA]</scope>
    <source>
        <strain evidence="6">QX1410_ONT</strain>
        <tissue evidence="6">Whole-organism</tissue>
    </source>
</reference>
<dbReference type="GO" id="GO:0008270">
    <property type="term" value="F:zinc ion binding"/>
    <property type="evidence" value="ECO:0007669"/>
    <property type="project" value="UniProtKB-KW"/>
</dbReference>
<dbReference type="InterPro" id="IPR013083">
    <property type="entry name" value="Znf_RING/FYVE/PHD"/>
</dbReference>
<dbReference type="EMBL" id="CP090896">
    <property type="protein sequence ID" value="ULT79752.1"/>
    <property type="molecule type" value="Genomic_DNA"/>
</dbReference>
<protein>
    <recommendedName>
        <fullName evidence="5">TRAF-type domain-containing protein</fullName>
    </recommendedName>
</protein>
<dbReference type="InterPro" id="IPR031890">
    <property type="entry name" value="Fbxo30/Fbxo40"/>
</dbReference>
<evidence type="ECO:0000256" key="2">
    <source>
        <dbReference type="ARBA" id="ARBA00022771"/>
    </source>
</evidence>
<evidence type="ECO:0000256" key="1">
    <source>
        <dbReference type="ARBA" id="ARBA00022723"/>
    </source>
</evidence>
<dbReference type="KEGG" id="cbr:CBG_16327"/>
<dbReference type="RefSeq" id="XP_002643598.2">
    <property type="nucleotide sequence ID" value="XM_002643552.2"/>
</dbReference>
<dbReference type="Gene3D" id="3.30.40.10">
    <property type="entry name" value="Zinc/RING finger domain, C3HC4 (zinc finger)"/>
    <property type="match status" value="1"/>
</dbReference>
<accession>A0AAE8ZP29</accession>
<dbReference type="PANTHER" id="PTHR15933:SF20">
    <property type="entry name" value="F-BOX DOMAIN-CONTAINING PROTEIN"/>
    <property type="match status" value="1"/>
</dbReference>
<feature type="zinc finger region" description="TRAF-type" evidence="4">
    <location>
        <begin position="41"/>
        <end position="89"/>
    </location>
</feature>
<name>A0AAE8ZP29_CAEBR</name>